<dbReference type="RefSeq" id="WP_064039351.1">
    <property type="nucleotide sequence ID" value="NZ_LUUJ01000044.1"/>
</dbReference>
<sequence>MRNQWIAPLLAFGLSLNLSTASAADQHAGDIQPWKADGQVFVNGDWFEADFGDLSGGLYRTDDPGYDANTALGAFGAGNWLWFSGLNSLQFWNGSVWSNTVPNGEHIELTDALGNVTTFNTSGVQNASGVIGQFDNAGDIHEHLDMAIRNASDALGGSAGAYWITLQLFESLAESSTPLANSSSTPFHILFNRGLAHADFELAVEAASTAPVPLPGAVWLFAPAIAGLLGFGRRKPAA</sequence>
<feature type="signal peptide" evidence="1">
    <location>
        <begin position="1"/>
        <end position="23"/>
    </location>
</feature>
<dbReference type="OrthoDB" id="5570760at2"/>
<accession>A0A177NPB2</accession>
<name>A0A177NPB2_9GAMM</name>
<proteinExistence type="predicted"/>
<evidence type="ECO:0000313" key="3">
    <source>
        <dbReference type="Proteomes" id="UP000077857"/>
    </source>
</evidence>
<gene>
    <name evidence="2" type="ORF">A1507_06185</name>
</gene>
<evidence type="ECO:0008006" key="4">
    <source>
        <dbReference type="Google" id="ProtNLM"/>
    </source>
</evidence>
<dbReference type="AlphaFoldDB" id="A0A177NPB2"/>
<dbReference type="EMBL" id="LUUJ01000044">
    <property type="protein sequence ID" value="OAI19928.1"/>
    <property type="molecule type" value="Genomic_DNA"/>
</dbReference>
<comment type="caution">
    <text evidence="2">The sequence shown here is derived from an EMBL/GenBank/DDBJ whole genome shotgun (WGS) entry which is preliminary data.</text>
</comment>
<keyword evidence="1" id="KW-0732">Signal</keyword>
<dbReference type="Proteomes" id="UP000077857">
    <property type="component" value="Unassembled WGS sequence"/>
</dbReference>
<organism evidence="2 3">
    <name type="scientific">Methylomonas koyamae</name>
    <dbReference type="NCBI Taxonomy" id="702114"/>
    <lineage>
        <taxon>Bacteria</taxon>
        <taxon>Pseudomonadati</taxon>
        <taxon>Pseudomonadota</taxon>
        <taxon>Gammaproteobacteria</taxon>
        <taxon>Methylococcales</taxon>
        <taxon>Methylococcaceae</taxon>
        <taxon>Methylomonas</taxon>
    </lineage>
</organism>
<protein>
    <recommendedName>
        <fullName evidence="4">VPLPA-CTERM sorting domain-containing protein</fullName>
    </recommendedName>
</protein>
<feature type="chain" id="PRO_5008069382" description="VPLPA-CTERM sorting domain-containing protein" evidence="1">
    <location>
        <begin position="24"/>
        <end position="238"/>
    </location>
</feature>
<reference evidence="2 3" key="1">
    <citation type="submission" date="2016-03" db="EMBL/GenBank/DDBJ databases">
        <authorList>
            <person name="Ploux O."/>
        </authorList>
    </citation>
    <scope>NUCLEOTIDE SEQUENCE [LARGE SCALE GENOMIC DNA]</scope>
    <source>
        <strain evidence="2 3">R-45378</strain>
    </source>
</reference>
<evidence type="ECO:0000256" key="1">
    <source>
        <dbReference type="SAM" id="SignalP"/>
    </source>
</evidence>
<evidence type="ECO:0000313" key="2">
    <source>
        <dbReference type="EMBL" id="OAI19928.1"/>
    </source>
</evidence>